<sequence length="151" mass="17153">MGPSPQPPKESAPNKHLSFQQLEACFASLPNAIVVWDWTGKILFLNTAAYTLFEVPASDSWVGMSAQQFFQRYEWWDEQQRPFVFAPWLLDQTTLKEETGSCFSDPQPFVLGLPSHRKVFLELLCSLVLGADPKPIGRFSVFHEEDQMASV</sequence>
<evidence type="ECO:0000259" key="1">
    <source>
        <dbReference type="Pfam" id="PF00989"/>
    </source>
</evidence>
<evidence type="ECO:0000313" key="3">
    <source>
        <dbReference type="Proteomes" id="UP000004508"/>
    </source>
</evidence>
<dbReference type="EMBL" id="ADVG01000005">
    <property type="protein sequence ID" value="EFH80077.1"/>
    <property type="molecule type" value="Genomic_DNA"/>
</dbReference>
<dbReference type="Pfam" id="PF00989">
    <property type="entry name" value="PAS"/>
    <property type="match status" value="1"/>
</dbReference>
<dbReference type="Gene3D" id="3.30.450.20">
    <property type="entry name" value="PAS domain"/>
    <property type="match status" value="1"/>
</dbReference>
<dbReference type="SUPFAM" id="SSF55785">
    <property type="entry name" value="PYP-like sensor domain (PAS domain)"/>
    <property type="match status" value="1"/>
</dbReference>
<comment type="caution">
    <text evidence="2">The sequence shown here is derived from an EMBL/GenBank/DDBJ whole genome shotgun (WGS) entry which is preliminary data.</text>
</comment>
<dbReference type="STRING" id="485913.Krac_0623"/>
<accession>D6U866</accession>
<protein>
    <submittedName>
        <fullName evidence="2">PAS fold domain protein</fullName>
    </submittedName>
</protein>
<dbReference type="InterPro" id="IPR035965">
    <property type="entry name" value="PAS-like_dom_sf"/>
</dbReference>
<name>D6U866_KTERA</name>
<dbReference type="AlphaFoldDB" id="D6U866"/>
<gene>
    <name evidence="2" type="ORF">Krac_0623</name>
</gene>
<dbReference type="InParanoid" id="D6U866"/>
<dbReference type="InterPro" id="IPR013767">
    <property type="entry name" value="PAS_fold"/>
</dbReference>
<feature type="domain" description="PAS fold" evidence="1">
    <location>
        <begin position="21"/>
        <end position="65"/>
    </location>
</feature>
<keyword evidence="3" id="KW-1185">Reference proteome</keyword>
<evidence type="ECO:0000313" key="2">
    <source>
        <dbReference type="EMBL" id="EFH80077.1"/>
    </source>
</evidence>
<dbReference type="Proteomes" id="UP000004508">
    <property type="component" value="Unassembled WGS sequence"/>
</dbReference>
<organism evidence="2 3">
    <name type="scientific">Ktedonobacter racemifer DSM 44963</name>
    <dbReference type="NCBI Taxonomy" id="485913"/>
    <lineage>
        <taxon>Bacteria</taxon>
        <taxon>Bacillati</taxon>
        <taxon>Chloroflexota</taxon>
        <taxon>Ktedonobacteria</taxon>
        <taxon>Ktedonobacterales</taxon>
        <taxon>Ktedonobacteraceae</taxon>
        <taxon>Ktedonobacter</taxon>
    </lineage>
</organism>
<dbReference type="RefSeq" id="WP_007922393.1">
    <property type="nucleotide sequence ID" value="NZ_ADVG01000005.1"/>
</dbReference>
<proteinExistence type="predicted"/>
<reference evidence="2 3" key="1">
    <citation type="journal article" date="2011" name="Stand. Genomic Sci.">
        <title>Non-contiguous finished genome sequence and contextual data of the filamentous soil bacterium Ktedonobacter racemifer type strain (SOSP1-21).</title>
        <authorList>
            <person name="Chang Y.J."/>
            <person name="Land M."/>
            <person name="Hauser L."/>
            <person name="Chertkov O."/>
            <person name="Del Rio T.G."/>
            <person name="Nolan M."/>
            <person name="Copeland A."/>
            <person name="Tice H."/>
            <person name="Cheng J.F."/>
            <person name="Lucas S."/>
            <person name="Han C."/>
            <person name="Goodwin L."/>
            <person name="Pitluck S."/>
            <person name="Ivanova N."/>
            <person name="Ovchinikova G."/>
            <person name="Pati A."/>
            <person name="Chen A."/>
            <person name="Palaniappan K."/>
            <person name="Mavromatis K."/>
            <person name="Liolios K."/>
            <person name="Brettin T."/>
            <person name="Fiebig A."/>
            <person name="Rohde M."/>
            <person name="Abt B."/>
            <person name="Goker M."/>
            <person name="Detter J.C."/>
            <person name="Woyke T."/>
            <person name="Bristow J."/>
            <person name="Eisen J.A."/>
            <person name="Markowitz V."/>
            <person name="Hugenholtz P."/>
            <person name="Kyrpides N.C."/>
            <person name="Klenk H.P."/>
            <person name="Lapidus A."/>
        </authorList>
    </citation>
    <scope>NUCLEOTIDE SEQUENCE [LARGE SCALE GENOMIC DNA]</scope>
    <source>
        <strain evidence="3">DSM 44963</strain>
    </source>
</reference>